<dbReference type="GO" id="GO:0008094">
    <property type="term" value="F:ATP-dependent activity, acting on DNA"/>
    <property type="evidence" value="ECO:0007669"/>
    <property type="project" value="TreeGrafter"/>
</dbReference>
<dbReference type="OrthoDB" id="2801544at2759"/>
<evidence type="ECO:0000313" key="7">
    <source>
        <dbReference type="Proteomes" id="UP000033647"/>
    </source>
</evidence>
<dbReference type="GO" id="GO:0004386">
    <property type="term" value="F:helicase activity"/>
    <property type="evidence" value="ECO:0007669"/>
    <property type="project" value="UniProtKB-KW"/>
</dbReference>
<dbReference type="SUPFAM" id="SSF52540">
    <property type="entry name" value="P-loop containing nucleoside triphosphate hydrolases"/>
    <property type="match status" value="2"/>
</dbReference>
<evidence type="ECO:0000256" key="1">
    <source>
        <dbReference type="ARBA" id="ARBA00022741"/>
    </source>
</evidence>
<dbReference type="STRING" id="1047168.A0A0F4GXL6"/>
<proteinExistence type="predicted"/>
<dbReference type="InterPro" id="IPR050628">
    <property type="entry name" value="SNF2_RAD54_helicase_TF"/>
</dbReference>
<feature type="region of interest" description="Disordered" evidence="4">
    <location>
        <begin position="316"/>
        <end position="345"/>
    </location>
</feature>
<keyword evidence="3" id="KW-0067">ATP-binding</keyword>
<dbReference type="GO" id="GO:0005634">
    <property type="term" value="C:nucleus"/>
    <property type="evidence" value="ECO:0007669"/>
    <property type="project" value="TreeGrafter"/>
</dbReference>
<dbReference type="InterPro" id="IPR049730">
    <property type="entry name" value="SNF2/RAD54-like_C"/>
</dbReference>
<dbReference type="InterPro" id="IPR027417">
    <property type="entry name" value="P-loop_NTPase"/>
</dbReference>
<dbReference type="CDD" id="cd18793">
    <property type="entry name" value="SF2_C_SNF"/>
    <property type="match status" value="1"/>
</dbReference>
<evidence type="ECO:0000313" key="6">
    <source>
        <dbReference type="EMBL" id="KJY01979.1"/>
    </source>
</evidence>
<evidence type="ECO:0000256" key="2">
    <source>
        <dbReference type="ARBA" id="ARBA00022801"/>
    </source>
</evidence>
<dbReference type="GO" id="GO:0005524">
    <property type="term" value="F:ATP binding"/>
    <property type="evidence" value="ECO:0007669"/>
    <property type="project" value="UniProtKB-KW"/>
</dbReference>
<evidence type="ECO:0000256" key="4">
    <source>
        <dbReference type="SAM" id="MobiDB-lite"/>
    </source>
</evidence>
<keyword evidence="1" id="KW-0547">Nucleotide-binding</keyword>
<comment type="caution">
    <text evidence="6">The sequence shown here is derived from an EMBL/GenBank/DDBJ whole genome shotgun (WGS) entry which is preliminary data.</text>
</comment>
<accession>A0A0F4GXL6</accession>
<dbReference type="Gene3D" id="3.40.50.300">
    <property type="entry name" value="P-loop containing nucleotide triphosphate hydrolases"/>
    <property type="match status" value="2"/>
</dbReference>
<evidence type="ECO:0000256" key="3">
    <source>
        <dbReference type="ARBA" id="ARBA00022840"/>
    </source>
</evidence>
<gene>
    <name evidence="6" type="ORF">TI39_contig265g00009</name>
</gene>
<dbReference type="PANTHER" id="PTHR45626:SF51">
    <property type="entry name" value="SNF2-RELATED DOMAIN-CONTAINING PROTEIN"/>
    <property type="match status" value="1"/>
</dbReference>
<dbReference type="PROSITE" id="PS51194">
    <property type="entry name" value="HELICASE_CTER"/>
    <property type="match status" value="1"/>
</dbReference>
<keyword evidence="2" id="KW-0378">Hydrolase</keyword>
<dbReference type="Proteomes" id="UP000033647">
    <property type="component" value="Unassembled WGS sequence"/>
</dbReference>
<feature type="region of interest" description="Disordered" evidence="4">
    <location>
        <begin position="799"/>
        <end position="872"/>
    </location>
</feature>
<name>A0A0F4GXL6_9PEZI</name>
<evidence type="ECO:0000259" key="5">
    <source>
        <dbReference type="PROSITE" id="PS51194"/>
    </source>
</evidence>
<keyword evidence="7" id="KW-1185">Reference proteome</keyword>
<feature type="region of interest" description="Disordered" evidence="4">
    <location>
        <begin position="1152"/>
        <end position="1229"/>
    </location>
</feature>
<feature type="region of interest" description="Disordered" evidence="4">
    <location>
        <begin position="884"/>
        <end position="912"/>
    </location>
</feature>
<dbReference type="PANTHER" id="PTHR45626">
    <property type="entry name" value="TRANSCRIPTION TERMINATION FACTOR 2-RELATED"/>
    <property type="match status" value="1"/>
</dbReference>
<dbReference type="InterPro" id="IPR000330">
    <property type="entry name" value="SNF2_N"/>
</dbReference>
<dbReference type="AlphaFoldDB" id="A0A0F4GXL6"/>
<dbReference type="GO" id="GO:0016787">
    <property type="term" value="F:hydrolase activity"/>
    <property type="evidence" value="ECO:0007669"/>
    <property type="project" value="UniProtKB-KW"/>
</dbReference>
<dbReference type="EMBL" id="LAFY01000257">
    <property type="protein sequence ID" value="KJY01979.1"/>
    <property type="molecule type" value="Genomic_DNA"/>
</dbReference>
<keyword evidence="6" id="KW-0347">Helicase</keyword>
<reference evidence="6 7" key="1">
    <citation type="submission" date="2015-03" db="EMBL/GenBank/DDBJ databases">
        <title>RNA-seq based gene annotation and comparative genomics of four Zymoseptoria species reveal species-specific pathogenicity related genes and transposable element activity.</title>
        <authorList>
            <person name="Grandaubert J."/>
            <person name="Bhattacharyya A."/>
            <person name="Stukenbrock E.H."/>
        </authorList>
    </citation>
    <scope>NUCLEOTIDE SEQUENCE [LARGE SCALE GENOMIC DNA]</scope>
    <source>
        <strain evidence="6 7">Zb18110</strain>
    </source>
</reference>
<sequence>MNDYLALGCLCFKVFSPLNDEESSAWQEESVDGLASRCPSLVATNTARLLGAGWIRIESRRCAERPQWMILRIYVLFHDAGHSKVGRTNAAMLAALDAIAREVDISPTTWQGSYVPGHEQRFDVYASRDDQDPSLYFLFNTLPSPSPAERLNDIVGKYAREALEDLLDETTTLEGLKTDLFPYQRRSAGAMLCREAAPGAILDPRLEARIAPDGSTFYYSARDCRFLRDPITFEACRGGILAETMGLGKTVICLSLLLATRHHLPSLPVLYAGTPVRPSVASLTDMAVSAVNRQSIPWRIEFDRIRQSTGDEMTSCASKLRESPPSYDIPPSLRNRWERTTTSPSPQRMLLTSATLIVVPRNLCSQWQSEILKHVEPGALNVLVMDDLKKALPSAKALCSYDVILFARNRFDLESKHGTDGHGRRIARTPFVCTCPYIGASRTRDCHCLREDMLYQSPLKTLHFKRLIVDEGHSFSQINTNAVVVATRLVTAENRWLVSGTPAKDLLGVEVDLCSSEIKDHQSMLEQRRHFDPLYDRSGAIDNLGAIAGSFLKIQPWAPDSLRHSVSFKEHIYRHEDSRRLTYSGFSRCFRKTLESMLIKTQPKDVEITLPPLSHTIVRLQPSFYDKLTSNLFTLVLTANAVTSERTDADYLFHKNSHKERVALVSNVRQSSFHWAGFDEADVRATADTSRGYLTKDQTNCAMEDRELLLQTMEMAEVPALSSEGWKAMSRCHELGIVVENWPDESASHWSFEQSSDSSRILTGISQLLVAQRFVNTRCAQTDPGEGLAGAGIKALASARRRSPSQSKVVQQAVAPTCGRTADKVGESSELPRWKGKSRASTNRAKAQRLTNSGIPTSSLGDEPALKKRRLLSSKDLRPATLSLRVSKYQRKQAPDGDMPFKPSVSQPPIPPALEEEEESLPIDSAYARGRVVGTTSAKMSYLISYILKHHQEEKILVFYEGDSLAFFIAQMLELLNIKHDIYARSLRSDLQSEYVVRFNETPNVRVLLMDVKCGAHGLNLCSASRVIFVNPVCRPSVEAQAIKRAHRIGQTRAVHVETLVLAGTIEEEMLERAQRMTNAEHIEAKTLEDDGGIREIIQNARCLPITREEVESTCSMAALDVPQQLWGRPGWSTGSTVPQTAVLPPAVGPTHEYGKLCPKQTSSQEGPPKKRARFGPLTFDERATEPAGSEAMSTASADERPAQWVEEGDDSSHAAPGVTIPAPAPSADDLWLSLKGLD</sequence>
<dbReference type="Pfam" id="PF00176">
    <property type="entry name" value="SNF2-rel_dom"/>
    <property type="match status" value="1"/>
</dbReference>
<feature type="domain" description="Helicase C-terminal" evidence="5">
    <location>
        <begin position="942"/>
        <end position="1098"/>
    </location>
</feature>
<feature type="compositionally biased region" description="Polar residues" evidence="4">
    <location>
        <begin position="839"/>
        <end position="860"/>
    </location>
</feature>
<protein>
    <submittedName>
        <fullName evidence="6">Snf2 family helicase like protein</fullName>
    </submittedName>
</protein>
<dbReference type="InterPro" id="IPR014001">
    <property type="entry name" value="Helicase_ATP-bd"/>
</dbReference>
<dbReference type="InterPro" id="IPR001650">
    <property type="entry name" value="Helicase_C-like"/>
</dbReference>
<dbReference type="Pfam" id="PF00271">
    <property type="entry name" value="Helicase_C"/>
    <property type="match status" value="1"/>
</dbReference>
<feature type="compositionally biased region" description="Basic and acidic residues" evidence="4">
    <location>
        <begin position="821"/>
        <end position="833"/>
    </location>
</feature>
<dbReference type="GO" id="GO:0006281">
    <property type="term" value="P:DNA repair"/>
    <property type="evidence" value="ECO:0007669"/>
    <property type="project" value="TreeGrafter"/>
</dbReference>
<dbReference type="SMART" id="SM00487">
    <property type="entry name" value="DEXDc"/>
    <property type="match status" value="1"/>
</dbReference>
<organism evidence="6 7">
    <name type="scientific">Zymoseptoria brevis</name>
    <dbReference type="NCBI Taxonomy" id="1047168"/>
    <lineage>
        <taxon>Eukaryota</taxon>
        <taxon>Fungi</taxon>
        <taxon>Dikarya</taxon>
        <taxon>Ascomycota</taxon>
        <taxon>Pezizomycotina</taxon>
        <taxon>Dothideomycetes</taxon>
        <taxon>Dothideomycetidae</taxon>
        <taxon>Mycosphaerellales</taxon>
        <taxon>Mycosphaerellaceae</taxon>
        <taxon>Zymoseptoria</taxon>
    </lineage>
</organism>